<dbReference type="AlphaFoldDB" id="A0A498IRZ2"/>
<keyword evidence="2" id="KW-1185">Reference proteome</keyword>
<evidence type="ECO:0000313" key="2">
    <source>
        <dbReference type="Proteomes" id="UP000290289"/>
    </source>
</evidence>
<dbReference type="Proteomes" id="UP000290289">
    <property type="component" value="Chromosome 11"/>
</dbReference>
<reference evidence="1 2" key="1">
    <citation type="submission" date="2018-10" db="EMBL/GenBank/DDBJ databases">
        <title>A high-quality apple genome assembly.</title>
        <authorList>
            <person name="Hu J."/>
        </authorList>
    </citation>
    <scope>NUCLEOTIDE SEQUENCE [LARGE SCALE GENOMIC DNA]</scope>
    <source>
        <strain evidence="2">cv. HFTH1</strain>
        <tissue evidence="1">Young leaf</tissue>
    </source>
</reference>
<dbReference type="EMBL" id="RDQH01000337">
    <property type="protein sequence ID" value="RXH84043.1"/>
    <property type="molecule type" value="Genomic_DNA"/>
</dbReference>
<name>A0A498IRZ2_MALDO</name>
<organism evidence="1 2">
    <name type="scientific">Malus domestica</name>
    <name type="common">Apple</name>
    <name type="synonym">Pyrus malus</name>
    <dbReference type="NCBI Taxonomy" id="3750"/>
    <lineage>
        <taxon>Eukaryota</taxon>
        <taxon>Viridiplantae</taxon>
        <taxon>Streptophyta</taxon>
        <taxon>Embryophyta</taxon>
        <taxon>Tracheophyta</taxon>
        <taxon>Spermatophyta</taxon>
        <taxon>Magnoliopsida</taxon>
        <taxon>eudicotyledons</taxon>
        <taxon>Gunneridae</taxon>
        <taxon>Pentapetalae</taxon>
        <taxon>rosids</taxon>
        <taxon>fabids</taxon>
        <taxon>Rosales</taxon>
        <taxon>Rosaceae</taxon>
        <taxon>Amygdaloideae</taxon>
        <taxon>Maleae</taxon>
        <taxon>Malus</taxon>
    </lineage>
</organism>
<comment type="caution">
    <text evidence="1">The sequence shown here is derived from an EMBL/GenBank/DDBJ whole genome shotgun (WGS) entry which is preliminary data.</text>
</comment>
<proteinExistence type="predicted"/>
<sequence>MSNWREANFGFQEFAVRFQFIPNKKGSTNSVSEISKTFELSEQRHVRKSKNFIGLAVHADQFRPSFTIHEFKPKLREGESKGTYKSLSLCGQSGMMMVAGRAEGK</sequence>
<accession>A0A498IRZ2</accession>
<evidence type="ECO:0000313" key="1">
    <source>
        <dbReference type="EMBL" id="RXH84043.1"/>
    </source>
</evidence>
<gene>
    <name evidence="1" type="ORF">DVH24_026942</name>
</gene>
<protein>
    <submittedName>
        <fullName evidence="1">Uncharacterized protein</fullName>
    </submittedName>
</protein>